<dbReference type="Proteomes" id="UP000029224">
    <property type="component" value="Unassembled WGS sequence"/>
</dbReference>
<name>A0A090TCS0_9VIBR</name>
<dbReference type="OrthoDB" id="9826303at2"/>
<proteinExistence type="predicted"/>
<evidence type="ECO:0000313" key="1">
    <source>
        <dbReference type="EMBL" id="GAL37093.1"/>
    </source>
</evidence>
<organism evidence="1 2">
    <name type="scientific">Vibrio maritimus</name>
    <dbReference type="NCBI Taxonomy" id="990268"/>
    <lineage>
        <taxon>Bacteria</taxon>
        <taxon>Pseudomonadati</taxon>
        <taxon>Pseudomonadota</taxon>
        <taxon>Gammaproteobacteria</taxon>
        <taxon>Vibrionales</taxon>
        <taxon>Vibrionaceae</taxon>
        <taxon>Vibrio</taxon>
    </lineage>
</organism>
<reference evidence="1 2" key="2">
    <citation type="submission" date="2014-09" db="EMBL/GenBank/DDBJ databases">
        <authorList>
            <consortium name="NBRP consortium"/>
            <person name="Sawabe T."/>
            <person name="Meirelles P."/>
            <person name="Nakanishi M."/>
            <person name="Sayaka M."/>
            <person name="Hattori M."/>
            <person name="Ohkuma M."/>
        </authorList>
    </citation>
    <scope>NUCLEOTIDE SEQUENCE [LARGE SCALE GENOMIC DNA]</scope>
    <source>
        <strain evidence="1 2">JCM 19240</strain>
    </source>
</reference>
<sequence>MLVSNQLVNNHIGSASASKQSQSTGQTSISQALDSKENGLSIVRGFGSLLSPKSTSKNEATAASLLGEALADGEATEANADAQVGDGVLLAQYVAAPAQPFGSAGASNAALDAEAFSKSTSPMLTQLASSQRSSGEVNPHLANGASQNTAKEAALSSGLLQTSAAQTEIGGKSLATDIANLLSANQTQNGAAALPLAHKRVLLQSTQRPQ</sequence>
<keyword evidence="2" id="KW-1185">Reference proteome</keyword>
<dbReference type="AlphaFoldDB" id="A0A090TCS0"/>
<dbReference type="EMBL" id="BBMT01000014">
    <property type="protein sequence ID" value="GAL37093.1"/>
    <property type="molecule type" value="Genomic_DNA"/>
</dbReference>
<evidence type="ECO:0000313" key="2">
    <source>
        <dbReference type="Proteomes" id="UP000029224"/>
    </source>
</evidence>
<accession>A0A090TCS0</accession>
<protein>
    <submittedName>
        <fullName evidence="1">Uncharacterized protein</fullName>
    </submittedName>
</protein>
<reference evidence="1 2" key="1">
    <citation type="submission" date="2014-09" db="EMBL/GenBank/DDBJ databases">
        <title>Vibrio maritimus JCM 19240. (C210) whole genome shotgun sequence.</title>
        <authorList>
            <person name="Sawabe T."/>
            <person name="Meirelles P."/>
            <person name="Nakanishi M."/>
            <person name="Sayaka M."/>
            <person name="Hattori M."/>
            <person name="Ohkuma M."/>
        </authorList>
    </citation>
    <scope>NUCLEOTIDE SEQUENCE [LARGE SCALE GENOMIC DNA]</scope>
    <source>
        <strain evidence="1 2">JCM 19240</strain>
    </source>
</reference>
<gene>
    <name evidence="1" type="ORF">JCM19240_3042</name>
</gene>
<comment type="caution">
    <text evidence="1">The sequence shown here is derived from an EMBL/GenBank/DDBJ whole genome shotgun (WGS) entry which is preliminary data.</text>
</comment>